<feature type="transmembrane region" description="Helical" evidence="5">
    <location>
        <begin position="281"/>
        <end position="300"/>
    </location>
</feature>
<organism evidence="7">
    <name type="scientific">Guillardia theta (strain CCMP2712)</name>
    <name type="common">Cryptophyte</name>
    <dbReference type="NCBI Taxonomy" id="905079"/>
    <lineage>
        <taxon>Eukaryota</taxon>
        <taxon>Cryptophyceae</taxon>
        <taxon>Pyrenomonadales</taxon>
        <taxon>Geminigeraceae</taxon>
        <taxon>Guillardia</taxon>
    </lineage>
</organism>
<dbReference type="Proteomes" id="UP000011087">
    <property type="component" value="Unassembled WGS sequence"/>
</dbReference>
<dbReference type="GO" id="GO:0005452">
    <property type="term" value="F:solute:inorganic anion antiporter activity"/>
    <property type="evidence" value="ECO:0007669"/>
    <property type="project" value="InterPro"/>
</dbReference>
<keyword evidence="4 5" id="KW-0472">Membrane</keyword>
<reference evidence="9" key="2">
    <citation type="submission" date="2012-11" db="EMBL/GenBank/DDBJ databases">
        <authorList>
            <person name="Kuo A."/>
            <person name="Curtis B.A."/>
            <person name="Tanifuji G."/>
            <person name="Burki F."/>
            <person name="Gruber A."/>
            <person name="Irimia M."/>
            <person name="Maruyama S."/>
            <person name="Arias M.C."/>
            <person name="Ball S.G."/>
            <person name="Gile G.H."/>
            <person name="Hirakawa Y."/>
            <person name="Hopkins J.F."/>
            <person name="Rensing S.A."/>
            <person name="Schmutz J."/>
            <person name="Symeonidi A."/>
            <person name="Elias M."/>
            <person name="Eveleigh R.J."/>
            <person name="Herman E.K."/>
            <person name="Klute M.J."/>
            <person name="Nakayama T."/>
            <person name="Obornik M."/>
            <person name="Reyes-Prieto A."/>
            <person name="Armbrust E.V."/>
            <person name="Aves S.J."/>
            <person name="Beiko R.G."/>
            <person name="Coutinho P."/>
            <person name="Dacks J.B."/>
            <person name="Durnford D.G."/>
            <person name="Fast N.M."/>
            <person name="Green B.R."/>
            <person name="Grisdale C."/>
            <person name="Hempe F."/>
            <person name="Henrissat B."/>
            <person name="Hoppner M.P."/>
            <person name="Ishida K.-I."/>
            <person name="Kim E."/>
            <person name="Koreny L."/>
            <person name="Kroth P.G."/>
            <person name="Liu Y."/>
            <person name="Malik S.-B."/>
            <person name="Maier U.G."/>
            <person name="McRose D."/>
            <person name="Mock T."/>
            <person name="Neilson J.A."/>
            <person name="Onodera N.T."/>
            <person name="Poole A.M."/>
            <person name="Pritham E.J."/>
            <person name="Richards T.A."/>
            <person name="Rocap G."/>
            <person name="Roy S.W."/>
            <person name="Sarai C."/>
            <person name="Schaack S."/>
            <person name="Shirato S."/>
            <person name="Slamovits C.H."/>
            <person name="Spencer D.F."/>
            <person name="Suzuki S."/>
            <person name="Worden A.Z."/>
            <person name="Zauner S."/>
            <person name="Barry K."/>
            <person name="Bell C."/>
            <person name="Bharti A.K."/>
            <person name="Crow J.A."/>
            <person name="Grimwood J."/>
            <person name="Kramer R."/>
            <person name="Lindquist E."/>
            <person name="Lucas S."/>
            <person name="Salamov A."/>
            <person name="McFadden G.I."/>
            <person name="Lane C.E."/>
            <person name="Keeling P.J."/>
            <person name="Gray M.W."/>
            <person name="Grigoriev I.V."/>
            <person name="Archibald J.M."/>
        </authorList>
    </citation>
    <scope>NUCLEOTIDE SEQUENCE</scope>
    <source>
        <strain evidence="9">CCMP2712</strain>
    </source>
</reference>
<dbReference type="Gene3D" id="1.10.287.570">
    <property type="entry name" value="Helical hairpin bin"/>
    <property type="match status" value="1"/>
</dbReference>
<dbReference type="EMBL" id="JH993056">
    <property type="protein sequence ID" value="EKX37691.1"/>
    <property type="molecule type" value="Genomic_DNA"/>
</dbReference>
<feature type="transmembrane region" description="Helical" evidence="5">
    <location>
        <begin position="28"/>
        <end position="47"/>
    </location>
</feature>
<sequence length="523" mass="58469">PFAGILHDLRSRAPFYLSDWVDGLKENITILAPSTYIFFASIIPALTFGEQLDDYTEGALNGVHVILATAVCGAIQSILGGQPLLIVGVAEPIVLVYGYMYKIAKTANIPFVPWASATLFWVAIMLAGLAAINSCSYINHFSRFSGELFGLLIATLFFQEAIKGLYSEFHPLGSVVHSSSSMQTESRIWLMFNGSFSIVLAGGLLFTSLASISMRHTVYFRRVLRHFISDYGTALAVLLWTLVSYIPKGVPDGIPRRLLIPNALDGSPNYTVLSRMQELEGWHWAAALIPAVIIAVLFFFDHNVSSQLAQNVMDLKKPPAYHWDFLLLAIMTLICGLLGIPPVNGVIPQAPMHARANRKWFKEKHVEKGTAGQPGEEKIHLRAEIVENRVSNLIQSILCGICLPLTFIIQKIPRSVLWGFFAFMAIEGLPGNQFFERLLLFLTDRKQVFRLRSGHHPSFLDKVPMKTIQKFTLMQLVFLLICYGITWAGIAGISFPLFIMIIVPARQKLFPKFFRDEDLQHLD</sequence>
<feature type="transmembrane region" description="Helical" evidence="5">
    <location>
        <begin position="476"/>
        <end position="503"/>
    </location>
</feature>
<feature type="transmembrane region" description="Helical" evidence="5">
    <location>
        <begin position="186"/>
        <end position="206"/>
    </location>
</feature>
<dbReference type="InterPro" id="IPR003020">
    <property type="entry name" value="HCO3_transpt_euk"/>
</dbReference>
<name>L1IN28_GUITC</name>
<dbReference type="InterPro" id="IPR011531">
    <property type="entry name" value="HCO3_transpt-like_TM_dom"/>
</dbReference>
<reference evidence="8" key="3">
    <citation type="submission" date="2015-06" db="UniProtKB">
        <authorList>
            <consortium name="EnsemblProtists"/>
        </authorList>
    </citation>
    <scope>IDENTIFICATION</scope>
</reference>
<dbReference type="GO" id="GO:0006820">
    <property type="term" value="P:monoatomic anion transport"/>
    <property type="evidence" value="ECO:0007669"/>
    <property type="project" value="InterPro"/>
</dbReference>
<dbReference type="Pfam" id="PF00955">
    <property type="entry name" value="HCO3_cotransp"/>
    <property type="match status" value="2"/>
</dbReference>
<dbReference type="AlphaFoldDB" id="L1IN28"/>
<evidence type="ECO:0000313" key="7">
    <source>
        <dbReference type="EMBL" id="EKX37691.1"/>
    </source>
</evidence>
<dbReference type="PANTHER" id="PTHR11453">
    <property type="entry name" value="ANION EXCHANGE PROTEIN"/>
    <property type="match status" value="1"/>
</dbReference>
<evidence type="ECO:0000259" key="6">
    <source>
        <dbReference type="Pfam" id="PF00955"/>
    </source>
</evidence>
<evidence type="ECO:0000256" key="2">
    <source>
        <dbReference type="ARBA" id="ARBA00022692"/>
    </source>
</evidence>
<dbReference type="OrthoDB" id="1735926at2759"/>
<comment type="subcellular location">
    <subcellularLocation>
        <location evidence="1">Membrane</location>
        <topology evidence="1">Multi-pass membrane protein</topology>
    </subcellularLocation>
</comment>
<feature type="domain" description="Bicarbonate transporter-like transmembrane" evidence="6">
    <location>
        <begin position="2"/>
        <end position="172"/>
    </location>
</feature>
<dbReference type="OMA" id="RRAPFYW"/>
<dbReference type="STRING" id="905079.L1IN28"/>
<dbReference type="RefSeq" id="XP_005824671.1">
    <property type="nucleotide sequence ID" value="XM_005824614.1"/>
</dbReference>
<dbReference type="GO" id="GO:0050801">
    <property type="term" value="P:monoatomic ion homeostasis"/>
    <property type="evidence" value="ECO:0007669"/>
    <property type="project" value="TreeGrafter"/>
</dbReference>
<feature type="domain" description="Bicarbonate transporter-like transmembrane" evidence="6">
    <location>
        <begin position="196"/>
        <end position="523"/>
    </location>
</feature>
<accession>L1IN28</accession>
<gene>
    <name evidence="7" type="ORF">GUITHDRAFT_41323</name>
</gene>
<feature type="non-terminal residue" evidence="7">
    <location>
        <position position="523"/>
    </location>
</feature>
<feature type="transmembrane region" description="Helical" evidence="5">
    <location>
        <begin position="390"/>
        <end position="409"/>
    </location>
</feature>
<dbReference type="HOGENOM" id="CLU_002289_3_2_1"/>
<feature type="transmembrane region" description="Helical" evidence="5">
    <location>
        <begin position="416"/>
        <end position="435"/>
    </location>
</feature>
<feature type="transmembrane region" description="Helical" evidence="5">
    <location>
        <begin position="227"/>
        <end position="246"/>
    </location>
</feature>
<dbReference type="GeneID" id="17294414"/>
<feature type="transmembrane region" description="Helical" evidence="5">
    <location>
        <begin position="112"/>
        <end position="132"/>
    </location>
</feature>
<dbReference type="EnsemblProtists" id="EKX37691">
    <property type="protein sequence ID" value="EKX37691"/>
    <property type="gene ID" value="GUITHDRAFT_41323"/>
</dbReference>
<reference evidence="7 9" key="1">
    <citation type="journal article" date="2012" name="Nature">
        <title>Algal genomes reveal evolutionary mosaicism and the fate of nucleomorphs.</title>
        <authorList>
            <consortium name="DOE Joint Genome Institute"/>
            <person name="Curtis B.A."/>
            <person name="Tanifuji G."/>
            <person name="Burki F."/>
            <person name="Gruber A."/>
            <person name="Irimia M."/>
            <person name="Maruyama S."/>
            <person name="Arias M.C."/>
            <person name="Ball S.G."/>
            <person name="Gile G.H."/>
            <person name="Hirakawa Y."/>
            <person name="Hopkins J.F."/>
            <person name="Kuo A."/>
            <person name="Rensing S.A."/>
            <person name="Schmutz J."/>
            <person name="Symeonidi A."/>
            <person name="Elias M."/>
            <person name="Eveleigh R.J."/>
            <person name="Herman E.K."/>
            <person name="Klute M.J."/>
            <person name="Nakayama T."/>
            <person name="Obornik M."/>
            <person name="Reyes-Prieto A."/>
            <person name="Armbrust E.V."/>
            <person name="Aves S.J."/>
            <person name="Beiko R.G."/>
            <person name="Coutinho P."/>
            <person name="Dacks J.B."/>
            <person name="Durnford D.G."/>
            <person name="Fast N.M."/>
            <person name="Green B.R."/>
            <person name="Grisdale C.J."/>
            <person name="Hempel F."/>
            <person name="Henrissat B."/>
            <person name="Hoppner M.P."/>
            <person name="Ishida K."/>
            <person name="Kim E."/>
            <person name="Koreny L."/>
            <person name="Kroth P.G."/>
            <person name="Liu Y."/>
            <person name="Malik S.B."/>
            <person name="Maier U.G."/>
            <person name="McRose D."/>
            <person name="Mock T."/>
            <person name="Neilson J.A."/>
            <person name="Onodera N.T."/>
            <person name="Poole A.M."/>
            <person name="Pritham E.J."/>
            <person name="Richards T.A."/>
            <person name="Rocap G."/>
            <person name="Roy S.W."/>
            <person name="Sarai C."/>
            <person name="Schaack S."/>
            <person name="Shirato S."/>
            <person name="Slamovits C.H."/>
            <person name="Spencer D.F."/>
            <person name="Suzuki S."/>
            <person name="Worden A.Z."/>
            <person name="Zauner S."/>
            <person name="Barry K."/>
            <person name="Bell C."/>
            <person name="Bharti A.K."/>
            <person name="Crow J.A."/>
            <person name="Grimwood J."/>
            <person name="Kramer R."/>
            <person name="Lindquist E."/>
            <person name="Lucas S."/>
            <person name="Salamov A."/>
            <person name="McFadden G.I."/>
            <person name="Lane C.E."/>
            <person name="Keeling P.J."/>
            <person name="Gray M.W."/>
            <person name="Grigoriev I.V."/>
            <person name="Archibald J.M."/>
        </authorList>
    </citation>
    <scope>NUCLEOTIDE SEQUENCE</scope>
    <source>
        <strain evidence="7 9">CCMP2712</strain>
    </source>
</reference>
<keyword evidence="3 5" id="KW-1133">Transmembrane helix</keyword>
<protein>
    <recommendedName>
        <fullName evidence="6">Bicarbonate transporter-like transmembrane domain-containing protein</fullName>
    </recommendedName>
</protein>
<dbReference type="KEGG" id="gtt:GUITHDRAFT_41323"/>
<proteinExistence type="predicted"/>
<feature type="transmembrane region" description="Helical" evidence="5">
    <location>
        <begin position="321"/>
        <end position="340"/>
    </location>
</feature>
<evidence type="ECO:0000256" key="5">
    <source>
        <dbReference type="SAM" id="Phobius"/>
    </source>
</evidence>
<dbReference type="GO" id="GO:0005886">
    <property type="term" value="C:plasma membrane"/>
    <property type="evidence" value="ECO:0007669"/>
    <property type="project" value="TreeGrafter"/>
</dbReference>
<dbReference type="PaxDb" id="55529-EKX37691"/>
<feature type="transmembrane region" description="Helical" evidence="5">
    <location>
        <begin position="84"/>
        <end position="100"/>
    </location>
</feature>
<dbReference type="PANTHER" id="PTHR11453:SF82">
    <property type="entry name" value="BORON TRANSPORTER 1"/>
    <property type="match status" value="1"/>
</dbReference>
<dbReference type="eggNOG" id="KOG1172">
    <property type="taxonomic scope" value="Eukaryota"/>
</dbReference>
<evidence type="ECO:0000256" key="4">
    <source>
        <dbReference type="ARBA" id="ARBA00023136"/>
    </source>
</evidence>
<evidence type="ECO:0000313" key="8">
    <source>
        <dbReference type="EnsemblProtists" id="EKX37691"/>
    </source>
</evidence>
<evidence type="ECO:0000313" key="9">
    <source>
        <dbReference type="Proteomes" id="UP000011087"/>
    </source>
</evidence>
<feature type="non-terminal residue" evidence="7">
    <location>
        <position position="1"/>
    </location>
</feature>
<feature type="transmembrane region" description="Helical" evidence="5">
    <location>
        <begin position="59"/>
        <end position="79"/>
    </location>
</feature>
<evidence type="ECO:0000256" key="1">
    <source>
        <dbReference type="ARBA" id="ARBA00004141"/>
    </source>
</evidence>
<keyword evidence="9" id="KW-1185">Reference proteome</keyword>
<keyword evidence="2 5" id="KW-0812">Transmembrane</keyword>
<evidence type="ECO:0000256" key="3">
    <source>
        <dbReference type="ARBA" id="ARBA00022989"/>
    </source>
</evidence>